<protein>
    <submittedName>
        <fullName evidence="3">Pilus assembly protein</fullName>
    </submittedName>
</protein>
<dbReference type="RefSeq" id="WP_223627539.1">
    <property type="nucleotide sequence ID" value="NZ_JAIQDJ010000001.1"/>
</dbReference>
<sequence>MSLLVVLILLVVMSILGVAVMRSSSMQERMAANLRDRSLATQAAEAALAAAQNYLNTTTKWRTTVPDATTCTNEGVCPTFTKKTAATWIAGPQVGGANGVPLTTTDYWIEYLGENQTAMETGGVIPSSETVTLGPLFRITARSQSVGRAAVTLQTDVIYRFQRL</sequence>
<evidence type="ECO:0000259" key="1">
    <source>
        <dbReference type="Pfam" id="PF13681"/>
    </source>
</evidence>
<organism evidence="3 4">
    <name type="scientific">Thermomonas beijingensis</name>
    <dbReference type="NCBI Taxonomy" id="2872701"/>
    <lineage>
        <taxon>Bacteria</taxon>
        <taxon>Pseudomonadati</taxon>
        <taxon>Pseudomonadota</taxon>
        <taxon>Gammaproteobacteria</taxon>
        <taxon>Lysobacterales</taxon>
        <taxon>Lysobacteraceae</taxon>
        <taxon>Thermomonas</taxon>
    </lineage>
</organism>
<dbReference type="Pfam" id="PF13681">
    <property type="entry name" value="PilX"/>
    <property type="match status" value="1"/>
</dbReference>
<evidence type="ECO:0000259" key="2">
    <source>
        <dbReference type="Pfam" id="PF14341"/>
    </source>
</evidence>
<dbReference type="InterPro" id="IPR025205">
    <property type="entry name" value="PilX/PilW_C"/>
</dbReference>
<evidence type="ECO:0000313" key="3">
    <source>
        <dbReference type="EMBL" id="MBZ4185771.1"/>
    </source>
</evidence>
<keyword evidence="4" id="KW-1185">Reference proteome</keyword>
<evidence type="ECO:0000313" key="4">
    <source>
        <dbReference type="Proteomes" id="UP001430290"/>
    </source>
</evidence>
<name>A0ABS7TD40_9GAMM</name>
<dbReference type="InterPro" id="IPR025746">
    <property type="entry name" value="PilX_N_dom"/>
</dbReference>
<dbReference type="Pfam" id="PF14341">
    <property type="entry name" value="PilX_N"/>
    <property type="match status" value="1"/>
</dbReference>
<gene>
    <name evidence="3" type="ORF">K7B09_05445</name>
</gene>
<proteinExistence type="predicted"/>
<feature type="domain" description="Type 4 fimbrial biogenesis protein PilX N-terminal" evidence="2">
    <location>
        <begin position="3"/>
        <end position="49"/>
    </location>
</feature>
<comment type="caution">
    <text evidence="3">The sequence shown here is derived from an EMBL/GenBank/DDBJ whole genome shotgun (WGS) entry which is preliminary data.</text>
</comment>
<reference evidence="3" key="1">
    <citation type="submission" date="2021-09" db="EMBL/GenBank/DDBJ databases">
        <authorList>
            <person name="Wu T."/>
            <person name="Guo S.Z."/>
        </authorList>
    </citation>
    <scope>NUCLEOTIDE SEQUENCE</scope>
    <source>
        <strain evidence="3">RSS-23</strain>
    </source>
</reference>
<feature type="domain" description="PilX/PilW C-terminal" evidence="1">
    <location>
        <begin position="70"/>
        <end position="155"/>
    </location>
</feature>
<accession>A0ABS7TD40</accession>
<dbReference type="EMBL" id="JAIQDJ010000001">
    <property type="protein sequence ID" value="MBZ4185771.1"/>
    <property type="molecule type" value="Genomic_DNA"/>
</dbReference>
<dbReference type="Proteomes" id="UP001430290">
    <property type="component" value="Unassembled WGS sequence"/>
</dbReference>